<evidence type="ECO:0000313" key="2">
    <source>
        <dbReference type="EMBL" id="KPM31966.1"/>
    </source>
</evidence>
<dbReference type="Pfam" id="PF13630">
    <property type="entry name" value="SdpI"/>
    <property type="match status" value="1"/>
</dbReference>
<dbReference type="EMBL" id="LDJX01000003">
    <property type="protein sequence ID" value="KPM31966.1"/>
    <property type="molecule type" value="Genomic_DNA"/>
</dbReference>
<name>A0A0P7AZH8_9FLAO</name>
<evidence type="ECO:0000313" key="3">
    <source>
        <dbReference type="Proteomes" id="UP000050280"/>
    </source>
</evidence>
<evidence type="ECO:0000256" key="1">
    <source>
        <dbReference type="SAM" id="Phobius"/>
    </source>
</evidence>
<dbReference type="STRING" id="1300341.I595_1614"/>
<reference evidence="2 3" key="1">
    <citation type="submission" date="2015-09" db="EMBL/GenBank/DDBJ databases">
        <title>Genome sequence of the marine flavobacterium Croceitalea dokdonensis DOKDO 023 that contains proton- and sodium-pumping rhodopsins.</title>
        <authorList>
            <person name="Kwon S.-K."/>
            <person name="Lee H.K."/>
            <person name="Kwak M.-J."/>
            <person name="Kim J.F."/>
        </authorList>
    </citation>
    <scope>NUCLEOTIDE SEQUENCE [LARGE SCALE GENOMIC DNA]</scope>
    <source>
        <strain evidence="2 3">DOKDO 023</strain>
    </source>
</reference>
<comment type="caution">
    <text evidence="2">The sequence shown here is derived from an EMBL/GenBank/DDBJ whole genome shotgun (WGS) entry which is preliminary data.</text>
</comment>
<feature type="transmembrane region" description="Helical" evidence="1">
    <location>
        <begin position="6"/>
        <end position="23"/>
    </location>
</feature>
<keyword evidence="1" id="KW-0472">Membrane</keyword>
<dbReference type="InterPro" id="IPR025962">
    <property type="entry name" value="SdpI/YhfL"/>
</dbReference>
<accession>A0A0P7AZH8</accession>
<keyword evidence="1" id="KW-1133">Transmembrane helix</keyword>
<evidence type="ECO:0008006" key="4">
    <source>
        <dbReference type="Google" id="ProtNLM"/>
    </source>
</evidence>
<organism evidence="2 3">
    <name type="scientific">Croceitalea dokdonensis DOKDO 023</name>
    <dbReference type="NCBI Taxonomy" id="1300341"/>
    <lineage>
        <taxon>Bacteria</taxon>
        <taxon>Pseudomonadati</taxon>
        <taxon>Bacteroidota</taxon>
        <taxon>Flavobacteriia</taxon>
        <taxon>Flavobacteriales</taxon>
        <taxon>Flavobacteriaceae</taxon>
        <taxon>Croceitalea</taxon>
    </lineage>
</organism>
<dbReference type="OrthoDB" id="3173919at2"/>
<protein>
    <recommendedName>
        <fullName evidence="4">SdpI/YhfL protein family</fullName>
    </recommendedName>
</protein>
<feature type="transmembrane region" description="Helical" evidence="1">
    <location>
        <begin position="83"/>
        <end position="101"/>
    </location>
</feature>
<keyword evidence="3" id="KW-1185">Reference proteome</keyword>
<dbReference type="SUPFAM" id="SSF103473">
    <property type="entry name" value="MFS general substrate transporter"/>
    <property type="match status" value="1"/>
</dbReference>
<dbReference type="Proteomes" id="UP000050280">
    <property type="component" value="Unassembled WGS sequence"/>
</dbReference>
<keyword evidence="1" id="KW-0812">Transmembrane</keyword>
<sequence length="117" mass="13725">MDWELFFGTLLTPLLLLGFGWYWKINPPKKINHLYGYRTRRSMANQQIWDHANRIGAKMLLWLGWVTLAISVLLFLLVPTYAILIATFILLIGIGMGMYWCETQLNRHYDRNGNPKP</sequence>
<dbReference type="RefSeq" id="WP_054558792.1">
    <property type="nucleotide sequence ID" value="NZ_LDJX01000003.1"/>
</dbReference>
<dbReference type="AlphaFoldDB" id="A0A0P7AZH8"/>
<dbReference type="InterPro" id="IPR036259">
    <property type="entry name" value="MFS_trans_sf"/>
</dbReference>
<feature type="transmembrane region" description="Helical" evidence="1">
    <location>
        <begin position="59"/>
        <end position="77"/>
    </location>
</feature>
<proteinExistence type="predicted"/>
<gene>
    <name evidence="2" type="ORF">I595_1614</name>
</gene>